<dbReference type="InterPro" id="IPR019587">
    <property type="entry name" value="Polyketide_cyclase/dehydratase"/>
</dbReference>
<dbReference type="SUPFAM" id="SSF55961">
    <property type="entry name" value="Bet v1-like"/>
    <property type="match status" value="1"/>
</dbReference>
<protein>
    <submittedName>
        <fullName evidence="2">Uncharacterized protein YndB with AHSA1/START domain</fullName>
    </submittedName>
</protein>
<dbReference type="EMBL" id="QRDP01000004">
    <property type="protein sequence ID" value="RED16468.1"/>
    <property type="molecule type" value="Genomic_DNA"/>
</dbReference>
<comment type="caution">
    <text evidence="2">The sequence shown here is derived from an EMBL/GenBank/DDBJ whole genome shotgun (WGS) entry which is preliminary data.</text>
</comment>
<dbReference type="Gene3D" id="3.30.530.20">
    <property type="match status" value="1"/>
</dbReference>
<keyword evidence="1" id="KW-0732">Signal</keyword>
<gene>
    <name evidence="2" type="ORF">DFR46_1491</name>
</gene>
<evidence type="ECO:0000256" key="1">
    <source>
        <dbReference type="SAM" id="SignalP"/>
    </source>
</evidence>
<proteinExistence type="predicted"/>
<reference evidence="2 3" key="1">
    <citation type="submission" date="2018-07" db="EMBL/GenBank/DDBJ databases">
        <title>Genomic Encyclopedia of Type Strains, Phase IV (KMG-IV): sequencing the most valuable type-strain genomes for metagenomic binning, comparative biology and taxonomic classification.</title>
        <authorList>
            <person name="Goeker M."/>
        </authorList>
    </citation>
    <scope>NUCLEOTIDE SEQUENCE [LARGE SCALE GENOMIC DNA]</scope>
    <source>
        <strain evidence="2 3">DSM 26725</strain>
    </source>
</reference>
<dbReference type="RefSeq" id="WP_116235869.1">
    <property type="nucleotide sequence ID" value="NZ_QRDP01000004.1"/>
</dbReference>
<organism evidence="2 3">
    <name type="scientific">Parasphingopyxis lamellibrachiae</name>
    <dbReference type="NCBI Taxonomy" id="680125"/>
    <lineage>
        <taxon>Bacteria</taxon>
        <taxon>Pseudomonadati</taxon>
        <taxon>Pseudomonadota</taxon>
        <taxon>Alphaproteobacteria</taxon>
        <taxon>Sphingomonadales</taxon>
        <taxon>Sphingomonadaceae</taxon>
        <taxon>Parasphingopyxis</taxon>
    </lineage>
</organism>
<feature type="chain" id="PRO_5017683215" evidence="1">
    <location>
        <begin position="21"/>
        <end position="172"/>
    </location>
</feature>
<name>A0A3D9FFR7_9SPHN</name>
<dbReference type="CDD" id="cd07814">
    <property type="entry name" value="SRPBCC_CalC_Aha1-like"/>
    <property type="match status" value="1"/>
</dbReference>
<evidence type="ECO:0000313" key="3">
    <source>
        <dbReference type="Proteomes" id="UP000256310"/>
    </source>
</evidence>
<dbReference type="Proteomes" id="UP000256310">
    <property type="component" value="Unassembled WGS sequence"/>
</dbReference>
<sequence>MTVRVSVILAAYVVAAPSPAEVTLSDTGFTATNSAAVSARPADVWAALINPVLYWNPNHSWFGDASGFSLDPVAGGCFCESNGDGGSAEHMRVVMVQPNRTLRLSGALGPLQGEGLAGVLTWQLDEIEGGTRVTQTYSVGGHMQFDREELAPVVDGVVREQLERLTALFPSD</sequence>
<dbReference type="Pfam" id="PF10604">
    <property type="entry name" value="Polyketide_cyc2"/>
    <property type="match status" value="1"/>
</dbReference>
<feature type="signal peptide" evidence="1">
    <location>
        <begin position="1"/>
        <end position="20"/>
    </location>
</feature>
<dbReference type="AlphaFoldDB" id="A0A3D9FFR7"/>
<accession>A0A3D9FFR7</accession>
<dbReference type="InterPro" id="IPR023393">
    <property type="entry name" value="START-like_dom_sf"/>
</dbReference>
<evidence type="ECO:0000313" key="2">
    <source>
        <dbReference type="EMBL" id="RED16468.1"/>
    </source>
</evidence>
<keyword evidence="3" id="KW-1185">Reference proteome</keyword>
<dbReference type="OrthoDB" id="5735475at2"/>